<dbReference type="Pfam" id="PF04891">
    <property type="entry name" value="NifQ"/>
    <property type="match status" value="1"/>
</dbReference>
<dbReference type="EMBL" id="QGTS01000004">
    <property type="protein sequence ID" value="PWW09929.1"/>
    <property type="molecule type" value="Genomic_DNA"/>
</dbReference>
<keyword evidence="2" id="KW-1185">Reference proteome</keyword>
<protein>
    <submittedName>
        <fullName evidence="1">Nitrogen fixation protein NifQ</fullName>
    </submittedName>
</protein>
<proteinExistence type="predicted"/>
<dbReference type="Proteomes" id="UP000246744">
    <property type="component" value="Unassembled WGS sequence"/>
</dbReference>
<name>A0A317Q313_9ENTR</name>
<dbReference type="OrthoDB" id="192277at2"/>
<evidence type="ECO:0000313" key="2">
    <source>
        <dbReference type="Proteomes" id="UP000246744"/>
    </source>
</evidence>
<dbReference type="GO" id="GO:0009399">
    <property type="term" value="P:nitrogen fixation"/>
    <property type="evidence" value="ECO:0007669"/>
    <property type="project" value="InterPro"/>
</dbReference>
<sequence length="173" mass="19907">MPETLYWLQRLYDNYASGRGHFPELMGLDSGAWSLLSRTLQCDETPPVAAEIAARRSLATTLLQPRLAERDQLALWLKGYAQSPLPVHWLLASAAMGFNHLWEDLGLDSRAELGELMQDCFPQLVVMNDKKMRWKKFFYRQRCLQQEGDLVCRSPSCDDCCEWVHCFAPEGEH</sequence>
<gene>
    <name evidence="1" type="ORF">DES37_10423</name>
</gene>
<accession>A0A317Q313</accession>
<dbReference type="RefSeq" id="WP_110025344.1">
    <property type="nucleotide sequence ID" value="NZ_QGTS01000004.1"/>
</dbReference>
<dbReference type="InterPro" id="IPR006975">
    <property type="entry name" value="NifQ"/>
</dbReference>
<organism evidence="1 2">
    <name type="scientific">Mangrovibacter plantisponsor</name>
    <dbReference type="NCBI Taxonomy" id="451513"/>
    <lineage>
        <taxon>Bacteria</taxon>
        <taxon>Pseudomonadati</taxon>
        <taxon>Pseudomonadota</taxon>
        <taxon>Gammaproteobacteria</taxon>
        <taxon>Enterobacterales</taxon>
        <taxon>Enterobacteriaceae</taxon>
        <taxon>Mangrovibacter</taxon>
    </lineage>
</organism>
<dbReference type="AlphaFoldDB" id="A0A317Q313"/>
<evidence type="ECO:0000313" key="1">
    <source>
        <dbReference type="EMBL" id="PWW09929.1"/>
    </source>
</evidence>
<comment type="caution">
    <text evidence="1">The sequence shown here is derived from an EMBL/GenBank/DDBJ whole genome shotgun (WGS) entry which is preliminary data.</text>
</comment>
<reference evidence="1 2" key="1">
    <citation type="submission" date="2018-05" db="EMBL/GenBank/DDBJ databases">
        <title>Genomic Encyclopedia of Type Strains, Phase IV (KMG-IV): sequencing the most valuable type-strain genomes for metagenomic binning, comparative biology and taxonomic classification.</title>
        <authorList>
            <person name="Goeker M."/>
        </authorList>
    </citation>
    <scope>NUCLEOTIDE SEQUENCE [LARGE SCALE GENOMIC DNA]</scope>
    <source>
        <strain evidence="1 2">DSM 19579</strain>
    </source>
</reference>
<dbReference type="GO" id="GO:0030151">
    <property type="term" value="F:molybdenum ion binding"/>
    <property type="evidence" value="ECO:0007669"/>
    <property type="project" value="InterPro"/>
</dbReference>